<dbReference type="Gene3D" id="2.40.420.20">
    <property type="match status" value="1"/>
</dbReference>
<dbReference type="Pfam" id="PF25869">
    <property type="entry name" value="3HB_CusB"/>
    <property type="match status" value="1"/>
</dbReference>
<evidence type="ECO:0000313" key="3">
    <source>
        <dbReference type="EMBL" id="RAJ82236.1"/>
    </source>
</evidence>
<dbReference type="InterPro" id="IPR058791">
    <property type="entry name" value="3HB_CusB"/>
</dbReference>
<keyword evidence="1" id="KW-0813">Transport</keyword>
<protein>
    <submittedName>
        <fullName evidence="3">Multidrug efflux pump subunit AcrA (Membrane-fusion protein)</fullName>
    </submittedName>
</protein>
<dbReference type="AlphaFoldDB" id="A0A327W1T2"/>
<evidence type="ECO:0000256" key="1">
    <source>
        <dbReference type="ARBA" id="ARBA00022448"/>
    </source>
</evidence>
<dbReference type="InterPro" id="IPR051909">
    <property type="entry name" value="MFP_Cation_Efflux"/>
</dbReference>
<name>A0A327W1T2_9BACT</name>
<proteinExistence type="predicted"/>
<evidence type="ECO:0000259" key="2">
    <source>
        <dbReference type="Pfam" id="PF25869"/>
    </source>
</evidence>
<feature type="domain" description="CusB-like three alpha-helical bundle" evidence="2">
    <location>
        <begin position="106"/>
        <end position="150"/>
    </location>
</feature>
<dbReference type="GO" id="GO:0030313">
    <property type="term" value="C:cell envelope"/>
    <property type="evidence" value="ECO:0007669"/>
    <property type="project" value="TreeGrafter"/>
</dbReference>
<accession>A0A327W1T2</accession>
<keyword evidence="4" id="KW-1185">Reference proteome</keyword>
<dbReference type="GO" id="GO:0060003">
    <property type="term" value="P:copper ion export"/>
    <property type="evidence" value="ECO:0007669"/>
    <property type="project" value="TreeGrafter"/>
</dbReference>
<dbReference type="EMBL" id="QLMA01000004">
    <property type="protein sequence ID" value="RAJ82236.1"/>
    <property type="molecule type" value="Genomic_DNA"/>
</dbReference>
<organism evidence="3 4">
    <name type="scientific">Chitinophaga dinghuensis</name>
    <dbReference type="NCBI Taxonomy" id="1539050"/>
    <lineage>
        <taxon>Bacteria</taxon>
        <taxon>Pseudomonadati</taxon>
        <taxon>Bacteroidota</taxon>
        <taxon>Chitinophagia</taxon>
        <taxon>Chitinophagales</taxon>
        <taxon>Chitinophagaceae</taxon>
        <taxon>Chitinophaga</taxon>
    </lineage>
</organism>
<comment type="caution">
    <text evidence="3">The sequence shown here is derived from an EMBL/GenBank/DDBJ whole genome shotgun (WGS) entry which is preliminary data.</text>
</comment>
<dbReference type="PANTHER" id="PTHR30097:SF4">
    <property type="entry name" value="SLR6042 PROTEIN"/>
    <property type="match status" value="1"/>
</dbReference>
<dbReference type="Proteomes" id="UP000249819">
    <property type="component" value="Unassembled WGS sequence"/>
</dbReference>
<dbReference type="PANTHER" id="PTHR30097">
    <property type="entry name" value="CATION EFFLUX SYSTEM PROTEIN CUSB"/>
    <property type="match status" value="1"/>
</dbReference>
<reference evidence="3 4" key="1">
    <citation type="submission" date="2018-06" db="EMBL/GenBank/DDBJ databases">
        <title>Genomic Encyclopedia of Archaeal and Bacterial Type Strains, Phase II (KMG-II): from individual species to whole genera.</title>
        <authorList>
            <person name="Goeker M."/>
        </authorList>
    </citation>
    <scope>NUCLEOTIDE SEQUENCE [LARGE SCALE GENOMIC DNA]</scope>
    <source>
        <strain evidence="3 4">DSM 29821</strain>
    </source>
</reference>
<dbReference type="Gene3D" id="6.10.140.730">
    <property type="match status" value="1"/>
</dbReference>
<dbReference type="GO" id="GO:0015679">
    <property type="term" value="P:plasma membrane copper ion transport"/>
    <property type="evidence" value="ECO:0007669"/>
    <property type="project" value="TreeGrafter"/>
</dbReference>
<evidence type="ECO:0000313" key="4">
    <source>
        <dbReference type="Proteomes" id="UP000249819"/>
    </source>
</evidence>
<gene>
    <name evidence="3" type="ORF">CLV59_104461</name>
</gene>
<sequence>MVATLGGCATNVAEHTKEHKEAPVDSITAALAKPVNAQVVATIPVIRAQSGTRIVTATVNGVINYDTRNQTSIASRVGGRVERLLIKYNYQPVRKGQLIMEIYAPDLAAAQRELLMVARERPEMLTAAKERLQLMGMASPQINQVLASGNILYKVPVYANGDGYILEKTAAAAAVVTPTAPAAASSGDGMSGMSGGSAAAPAATASPVATPVMLREGQYVSAGQSLFTIYTAKDLVAEFSFPPALATTVKVGQQLLFYPAGDQNNMQTGKIGLIEPVFRNGQNFTVVRVYMQGHEQRPGMLLMASVPVVYTTGWWLPKTAVWQLGNEMVVFKKEKGVYVPTVIKTGAQADDQIQVNTDISDWEIAANAAYLVDSESFIKTVGKDKQP</sequence>